<evidence type="ECO:0000313" key="2">
    <source>
        <dbReference type="Proteomes" id="UP001153954"/>
    </source>
</evidence>
<comment type="caution">
    <text evidence="1">The sequence shown here is derived from an EMBL/GenBank/DDBJ whole genome shotgun (WGS) entry which is preliminary data.</text>
</comment>
<dbReference type="EMBL" id="CAKOGL010000007">
    <property type="protein sequence ID" value="CAH2089008.1"/>
    <property type="molecule type" value="Genomic_DNA"/>
</dbReference>
<evidence type="ECO:0008006" key="3">
    <source>
        <dbReference type="Google" id="ProtNLM"/>
    </source>
</evidence>
<dbReference type="Proteomes" id="UP001153954">
    <property type="component" value="Unassembled WGS sequence"/>
</dbReference>
<protein>
    <recommendedName>
        <fullName evidence="3">BED-type domain-containing protein</fullName>
    </recommendedName>
</protein>
<sequence>MPKGEKVSGYSQKYTTKWERDDELKDWIGPDPSGKIDQAYCKYCRTSLKCHRKGLIDHSKTNKPQNCVLKEKSALKTKKLYSTFKPIVTEKTKIAELKIAAFIAEHCFLKTIDHMIDMLPQLDPLSDNLSKFKLHRTKCTILIKNVIGMYAARAN</sequence>
<accession>A0AAU9TPS8</accession>
<proteinExistence type="predicted"/>
<reference evidence="1" key="1">
    <citation type="submission" date="2022-03" db="EMBL/GenBank/DDBJ databases">
        <authorList>
            <person name="Tunstrom K."/>
        </authorList>
    </citation>
    <scope>NUCLEOTIDE SEQUENCE</scope>
</reference>
<name>A0AAU9TPS8_EUPED</name>
<dbReference type="AlphaFoldDB" id="A0AAU9TPS8"/>
<keyword evidence="2" id="KW-1185">Reference proteome</keyword>
<evidence type="ECO:0000313" key="1">
    <source>
        <dbReference type="EMBL" id="CAH2089008.1"/>
    </source>
</evidence>
<gene>
    <name evidence="1" type="ORF">EEDITHA_LOCUS5105</name>
</gene>
<organism evidence="1 2">
    <name type="scientific">Euphydryas editha</name>
    <name type="common">Edith's checkerspot</name>
    <dbReference type="NCBI Taxonomy" id="104508"/>
    <lineage>
        <taxon>Eukaryota</taxon>
        <taxon>Metazoa</taxon>
        <taxon>Ecdysozoa</taxon>
        <taxon>Arthropoda</taxon>
        <taxon>Hexapoda</taxon>
        <taxon>Insecta</taxon>
        <taxon>Pterygota</taxon>
        <taxon>Neoptera</taxon>
        <taxon>Endopterygota</taxon>
        <taxon>Lepidoptera</taxon>
        <taxon>Glossata</taxon>
        <taxon>Ditrysia</taxon>
        <taxon>Papilionoidea</taxon>
        <taxon>Nymphalidae</taxon>
        <taxon>Nymphalinae</taxon>
        <taxon>Euphydryas</taxon>
    </lineage>
</organism>